<accession>A0A5D3AUX6</accession>
<feature type="compositionally biased region" description="Basic and acidic residues" evidence="1">
    <location>
        <begin position="729"/>
        <end position="738"/>
    </location>
</feature>
<evidence type="ECO:0000256" key="1">
    <source>
        <dbReference type="SAM" id="MobiDB-lite"/>
    </source>
</evidence>
<feature type="compositionally biased region" description="Basic and acidic residues" evidence="1">
    <location>
        <begin position="673"/>
        <end position="716"/>
    </location>
</feature>
<keyword evidence="3" id="KW-1185">Reference proteome</keyword>
<gene>
    <name evidence="2" type="ORF">B9479_005345</name>
</gene>
<feature type="compositionally biased region" description="Low complexity" evidence="1">
    <location>
        <begin position="779"/>
        <end position="791"/>
    </location>
</feature>
<proteinExistence type="predicted"/>
<feature type="compositionally biased region" description="Basic and acidic residues" evidence="1">
    <location>
        <begin position="967"/>
        <end position="976"/>
    </location>
</feature>
<feature type="compositionally biased region" description="Polar residues" evidence="1">
    <location>
        <begin position="934"/>
        <end position="949"/>
    </location>
</feature>
<organism evidence="2 3">
    <name type="scientific">Cryptococcus floricola</name>
    <dbReference type="NCBI Taxonomy" id="2591691"/>
    <lineage>
        <taxon>Eukaryota</taxon>
        <taxon>Fungi</taxon>
        <taxon>Dikarya</taxon>
        <taxon>Basidiomycota</taxon>
        <taxon>Agaricomycotina</taxon>
        <taxon>Tremellomycetes</taxon>
        <taxon>Tremellales</taxon>
        <taxon>Cryptococcaceae</taxon>
        <taxon>Cryptococcus</taxon>
    </lineage>
</organism>
<feature type="compositionally biased region" description="Low complexity" evidence="1">
    <location>
        <begin position="311"/>
        <end position="346"/>
    </location>
</feature>
<feature type="compositionally biased region" description="Basic residues" evidence="1">
    <location>
        <begin position="801"/>
        <end position="811"/>
    </location>
</feature>
<feature type="compositionally biased region" description="Low complexity" evidence="1">
    <location>
        <begin position="575"/>
        <end position="585"/>
    </location>
</feature>
<feature type="compositionally biased region" description="Polar residues" evidence="1">
    <location>
        <begin position="662"/>
        <end position="672"/>
    </location>
</feature>
<protein>
    <submittedName>
        <fullName evidence="2">Uncharacterized protein</fullName>
    </submittedName>
</protein>
<feature type="compositionally biased region" description="Acidic residues" evidence="1">
    <location>
        <begin position="616"/>
        <end position="625"/>
    </location>
</feature>
<comment type="caution">
    <text evidence="2">The sequence shown here is derived from an EMBL/GenBank/DDBJ whole genome shotgun (WGS) entry which is preliminary data.</text>
</comment>
<feature type="compositionally biased region" description="Low complexity" evidence="1">
    <location>
        <begin position="245"/>
        <end position="264"/>
    </location>
</feature>
<evidence type="ECO:0000313" key="3">
    <source>
        <dbReference type="Proteomes" id="UP000322245"/>
    </source>
</evidence>
<sequence length="1090" mass="117889">MDQHSSPPSAPAFTPHHPFVNPPGSFLRLLEVALKTMDSLFSSLPRPTSLYVSNDPRSISLLDTSSYSPFPTFPGSQKTADPYNLNNFLLHPADKLWDYVDPIPDPQAHAGSGSDSEGEEPGTGPKRAVRKQKSLGVMKPSPLSQPPIAALEVDEPVYEKAALVRKRSKSSGGNDLIASKAKDEFVESLREAPQVKEEKPKKKGIKRAFTLGKKGRTSEPVAIPPVPPVPSLSFPDALPPPIPLTTRSPSSNSTLSSASSTSSSEGIKTPAEGQAIGAMIEGEQLANALEKGKKKGRMWGWFGGKKKGELSSSSSSARTTPNSSTTDLLSMPSSSPQNSQSSSPIQLPSEQFAIEHTYLTNQLRSSSMRKITQLQAPSPHPFALALVRGNRKLPDEVAMSIQNGKRVFPKSVNAWTGSGGLSPAQGGLRLGLAVRDVMIKLDRGEQPQGTIMARRPSKKSLVPRPRGVLDFINRPPFEQRNLVFLPSGICTHVSMARPGYGVWELDFSRYILGLSEVDEGSSISGSPRVSQVPGIGAGEREAKEVKAMEEEVNRREEMEGVEAALKALTANEGKNSPPLTSNPLLPEAPLPVPAAASTRPFSSIRPNAARSNTQSSEEEEHEDDVPLSRRRSQHLLKAQSAVSSGDVRGRTQSQPHHYASASRFSQVPTASRNPDEALREVQAARERREGNTKGENERRAEMDRVREDRKVKDRQSKVLSRGFSMTDVKSVDGGEKRRSQMTGLGIGTGLQHKRSSSSSNMLDLHRTSPPRPNHEKRTSTLSFYSQASSSSHQPPAFPNYHAKRPSNHRAKTAGDSPSPTSTQKYHSFYEQRAASSLTVTRLPPASSQVPMMPVPMHGQQFVYHQAYPQMGGQVSMVYGPGQGMGKALGQALGVPKNPLAAVNESEDVLRQPQPARATGEQTDSAPEHPAATLPDQQGSPSSPSVTRTLQHVEAQPFSSNDGAGASEEEHREERSQSHGSTDLQQETDHETDAHCGIFTIQDGALVPAAQPSRQAEPHFKSSRALREALEAESITFITPEIPPRKKKAVQPDAKFESYLKRSTGGTHSGSNSFAAGCERSKGVYDLNTCA</sequence>
<dbReference type="AlphaFoldDB" id="A0A5D3AUX6"/>
<dbReference type="Proteomes" id="UP000322245">
    <property type="component" value="Unassembled WGS sequence"/>
</dbReference>
<name>A0A5D3AUX6_9TREE</name>
<dbReference type="EMBL" id="NIDF01000071">
    <property type="protein sequence ID" value="TYJ54011.1"/>
    <property type="molecule type" value="Genomic_DNA"/>
</dbReference>
<reference evidence="2 3" key="1">
    <citation type="submission" date="2017-05" db="EMBL/GenBank/DDBJ databases">
        <title>The Genome Sequence of Tsuchiyaea wingfieldii DSM 27421.</title>
        <authorList>
            <person name="Cuomo C."/>
            <person name="Passer A."/>
            <person name="Billmyre B."/>
            <person name="Heitman J."/>
        </authorList>
    </citation>
    <scope>NUCLEOTIDE SEQUENCE [LARGE SCALE GENOMIC DNA]</scope>
    <source>
        <strain evidence="2 3">DSM 27421</strain>
    </source>
</reference>
<feature type="compositionally biased region" description="Basic and acidic residues" evidence="1">
    <location>
        <begin position="189"/>
        <end position="200"/>
    </location>
</feature>
<evidence type="ECO:0000313" key="2">
    <source>
        <dbReference type="EMBL" id="TYJ54011.1"/>
    </source>
</evidence>
<feature type="region of interest" description="Disordered" evidence="1">
    <location>
        <begin position="189"/>
        <end position="268"/>
    </location>
</feature>
<feature type="region of interest" description="Disordered" evidence="1">
    <location>
        <begin position="100"/>
        <end position="143"/>
    </location>
</feature>
<feature type="region of interest" description="Disordered" evidence="1">
    <location>
        <begin position="298"/>
        <end position="346"/>
    </location>
</feature>
<feature type="region of interest" description="Disordered" evidence="1">
    <location>
        <begin position="906"/>
        <end position="989"/>
    </location>
</feature>
<feature type="compositionally biased region" description="Polar residues" evidence="1">
    <location>
        <begin position="599"/>
        <end position="615"/>
    </location>
</feature>
<feature type="region of interest" description="Disordered" evidence="1">
    <location>
        <begin position="569"/>
        <end position="823"/>
    </location>
</feature>